<gene>
    <name evidence="1" type="ORF">NZD89_25055</name>
</gene>
<name>A0ABY6ZF54_9BACL</name>
<dbReference type="Proteomes" id="UP001164761">
    <property type="component" value="Chromosome"/>
</dbReference>
<protein>
    <submittedName>
        <fullName evidence="1">Spore coat protein</fullName>
    </submittedName>
</protein>
<organism evidence="1 2">
    <name type="scientific">Alicyclobacillus fastidiosus</name>
    <dbReference type="NCBI Taxonomy" id="392011"/>
    <lineage>
        <taxon>Bacteria</taxon>
        <taxon>Bacillati</taxon>
        <taxon>Bacillota</taxon>
        <taxon>Bacilli</taxon>
        <taxon>Bacillales</taxon>
        <taxon>Alicyclobacillaceae</taxon>
        <taxon>Alicyclobacillus</taxon>
    </lineage>
</organism>
<accession>A0ABY6ZF54</accession>
<keyword evidence="1" id="KW-0946">Virion</keyword>
<dbReference type="EMBL" id="CP104067">
    <property type="protein sequence ID" value="WAH41473.1"/>
    <property type="molecule type" value="Genomic_DNA"/>
</dbReference>
<dbReference type="Pfam" id="PF07875">
    <property type="entry name" value="Coat_F"/>
    <property type="match status" value="1"/>
</dbReference>
<evidence type="ECO:0000313" key="2">
    <source>
        <dbReference type="Proteomes" id="UP001164761"/>
    </source>
</evidence>
<keyword evidence="1" id="KW-0167">Capsid protein</keyword>
<keyword evidence="2" id="KW-1185">Reference proteome</keyword>
<dbReference type="InterPro" id="IPR012851">
    <property type="entry name" value="Spore_coat_CotF-like"/>
</dbReference>
<reference evidence="1" key="1">
    <citation type="submission" date="2022-08" db="EMBL/GenBank/DDBJ databases">
        <title>Alicyclobacillus fastidiosus DSM 17978, complete genome.</title>
        <authorList>
            <person name="Wang Q."/>
            <person name="Cai R."/>
            <person name="Wang Z."/>
        </authorList>
    </citation>
    <scope>NUCLEOTIDE SEQUENCE</scope>
    <source>
        <strain evidence="1">DSM 17978</strain>
    </source>
</reference>
<sequence length="111" mass="12869">MANNNSVVQNPEQQVPKTLEMNDRDYLNDVLSTEKYLTDSFNIATREASHDALFQDVMQVLTENHTLARNAYNLMFQKGWYKVEKADAQKIQQTASKFQGYKSQFPQGQFQ</sequence>
<proteinExistence type="predicted"/>
<evidence type="ECO:0000313" key="1">
    <source>
        <dbReference type="EMBL" id="WAH41473.1"/>
    </source>
</evidence>
<dbReference type="RefSeq" id="WP_268005381.1">
    <property type="nucleotide sequence ID" value="NZ_BSUT01000001.1"/>
</dbReference>